<name>A0A0I9YDR0_9MYCO</name>
<dbReference type="RefSeq" id="WP_047313626.1">
    <property type="nucleotide sequence ID" value="NZ_LDPQ01000002.1"/>
</dbReference>
<dbReference type="STRING" id="1202450.B586_19445"/>
<dbReference type="PATRIC" id="fig|29311.18.peg.1854"/>
<accession>A0A0I9YDR0</accession>
<keyword evidence="1" id="KW-1133">Transmembrane helix</keyword>
<reference evidence="2 3" key="1">
    <citation type="submission" date="2015-05" db="EMBL/GenBank/DDBJ databases">
        <title>Genome sequence of Mycobacterium haemophilum.</title>
        <authorList>
            <person name="Greninger A.L."/>
            <person name="Cunningham G."/>
            <person name="Miller S."/>
        </authorList>
    </citation>
    <scope>NUCLEOTIDE SEQUENCE [LARGE SCALE GENOMIC DNA]</scope>
    <source>
        <strain evidence="3">UC1</strain>
    </source>
</reference>
<proteinExistence type="predicted"/>
<feature type="transmembrane region" description="Helical" evidence="1">
    <location>
        <begin position="54"/>
        <end position="76"/>
    </location>
</feature>
<gene>
    <name evidence="2" type="ORF">ABH38_05470</name>
</gene>
<comment type="caution">
    <text evidence="2">The sequence shown here is derived from an EMBL/GenBank/DDBJ whole genome shotgun (WGS) entry which is preliminary data.</text>
</comment>
<keyword evidence="3" id="KW-1185">Reference proteome</keyword>
<dbReference type="EMBL" id="LDPR01000003">
    <property type="protein sequence ID" value="KLO38042.1"/>
    <property type="molecule type" value="Genomic_DNA"/>
</dbReference>
<protein>
    <submittedName>
        <fullName evidence="2">Membrane protein</fullName>
    </submittedName>
</protein>
<evidence type="ECO:0000313" key="2">
    <source>
        <dbReference type="EMBL" id="KLO38042.1"/>
    </source>
</evidence>
<evidence type="ECO:0000313" key="3">
    <source>
        <dbReference type="Proteomes" id="UP000036334"/>
    </source>
</evidence>
<evidence type="ECO:0000256" key="1">
    <source>
        <dbReference type="SAM" id="Phobius"/>
    </source>
</evidence>
<dbReference type="OrthoDB" id="4753130at2"/>
<dbReference type="AlphaFoldDB" id="A0A0I9YDR0"/>
<sequence length="88" mass="9598">MIGRYRGVIELGLAFLIFVGAEVSWLRSRYTVPVAPVADGQPITMSVVYDPQQLLLTLLLGTLAGILAVVGATRLLRARMLSKREVKS</sequence>
<keyword evidence="1" id="KW-0472">Membrane</keyword>
<dbReference type="Proteomes" id="UP000036334">
    <property type="component" value="Unassembled WGS sequence"/>
</dbReference>
<organism evidence="2 3">
    <name type="scientific">Mycobacterium haemophilum</name>
    <dbReference type="NCBI Taxonomy" id="29311"/>
    <lineage>
        <taxon>Bacteria</taxon>
        <taxon>Bacillati</taxon>
        <taxon>Actinomycetota</taxon>
        <taxon>Actinomycetes</taxon>
        <taxon>Mycobacteriales</taxon>
        <taxon>Mycobacteriaceae</taxon>
        <taxon>Mycobacterium</taxon>
    </lineage>
</organism>
<feature type="transmembrane region" description="Helical" evidence="1">
    <location>
        <begin position="7"/>
        <end position="26"/>
    </location>
</feature>
<keyword evidence="1" id="KW-0812">Transmembrane</keyword>